<feature type="region of interest" description="Disordered" evidence="1">
    <location>
        <begin position="534"/>
        <end position="555"/>
    </location>
</feature>
<feature type="compositionally biased region" description="Low complexity" evidence="1">
    <location>
        <begin position="486"/>
        <end position="495"/>
    </location>
</feature>
<accession>A0A2N9ENI2</accession>
<evidence type="ECO:0008006" key="3">
    <source>
        <dbReference type="Google" id="ProtNLM"/>
    </source>
</evidence>
<proteinExistence type="predicted"/>
<name>A0A2N9ENI2_FAGSY</name>
<dbReference type="AlphaFoldDB" id="A0A2N9ENI2"/>
<gene>
    <name evidence="2" type="ORF">FSB_LOCUS4026</name>
</gene>
<protein>
    <recommendedName>
        <fullName evidence="3">Aminotransferase-like plant mobile domain-containing protein</fullName>
    </recommendedName>
</protein>
<evidence type="ECO:0000256" key="1">
    <source>
        <dbReference type="SAM" id="MobiDB-lite"/>
    </source>
</evidence>
<feature type="compositionally biased region" description="Low complexity" evidence="1">
    <location>
        <begin position="1"/>
        <end position="18"/>
    </location>
</feature>
<evidence type="ECO:0000313" key="2">
    <source>
        <dbReference type="EMBL" id="SPC76144.1"/>
    </source>
</evidence>
<sequence>MASPSSTTPVSPTSQPSTGKRSETPAAVPTVSTKTVVDAPVAPPPVPGEATLVAPSPVSDETDDPRKGFVFPLMNPWYESSLLFLPRSLDFPFPVEDWDWTVTGSEVAVDRAWVPSLDEISELLIQKRDIQPVPIDFDFPYASSKDWSHWVDLKILDFDFWDSLREAGVHYIELCAEKEGITAILRRQSSTRLSGWPSRFMHRKEAPVRRAAFVLYWLYFRDNLPLVYHWVGLKTHDHDLVAALDYEENPAPLIHDLRVDDYQSLAYLSTVSPSFLPVLSATGVSFIPYCPQRVQKQFGLDQDVPVGPQETMTCIADLAPFIKSCAFAHWKGEVSRIMVPSGHRFGFNTSSMNAYWQRLTQSMVEFVNAGRSDKTLISVHRKPQTSNPCLAPPSQFAISYGNSQKLGANGMRPEAAGLPIPFIYRSIGEILSISWKTVSLCLPSMTPPKKTKAGKKGKSTTSASASGKKSTTAPAETPIESTTTPSKATGVTASASKKKSSKKSVASRPPKGHTSLADLDDTVVDVEDFDVVADDVPTSSSGGSAPLTATVDQDEDLGKSVADSFKADVGSTGGSHSVSSDSFFDVTPGSMPEKQMMSAGSAADDDDMLKADDSNIGSADLMSHDLAIVPHASHSFGHGRNDGDAADSEVVPLSFSVPQAVLTSRVIGSNASMAYIMEGISLFGATPRLSAIPAGGFVISTSCITGEAPLVAGSPIADEVPMPKEVHAQGFIGSESVVDLGVIPGTSSKVGSAVDLGTQAEGTGASAADILVGSEHLDNIDEFEFLAPSHPFSDCTGEAMRLPEEDEDMGITGQRLTTGHDNFVSNFKLSAGLGGPMLSLLGSVLAAMSRSNLGNTAQCLFGKKIADEVQALQWQIALLQGSLAMLTTYQGEMTSMGEMALGFESGRSLFDGLFS</sequence>
<feature type="compositionally biased region" description="Low complexity" evidence="1">
    <location>
        <begin position="459"/>
        <end position="475"/>
    </location>
</feature>
<feature type="region of interest" description="Disordered" evidence="1">
    <location>
        <begin position="446"/>
        <end position="519"/>
    </location>
</feature>
<feature type="compositionally biased region" description="Basic residues" evidence="1">
    <location>
        <begin position="449"/>
        <end position="458"/>
    </location>
</feature>
<reference evidence="2" key="1">
    <citation type="submission" date="2018-02" db="EMBL/GenBank/DDBJ databases">
        <authorList>
            <person name="Cohen D.B."/>
            <person name="Kent A.D."/>
        </authorList>
    </citation>
    <scope>NUCLEOTIDE SEQUENCE</scope>
</reference>
<organism evidence="2">
    <name type="scientific">Fagus sylvatica</name>
    <name type="common">Beechnut</name>
    <dbReference type="NCBI Taxonomy" id="28930"/>
    <lineage>
        <taxon>Eukaryota</taxon>
        <taxon>Viridiplantae</taxon>
        <taxon>Streptophyta</taxon>
        <taxon>Embryophyta</taxon>
        <taxon>Tracheophyta</taxon>
        <taxon>Spermatophyta</taxon>
        <taxon>Magnoliopsida</taxon>
        <taxon>eudicotyledons</taxon>
        <taxon>Gunneridae</taxon>
        <taxon>Pentapetalae</taxon>
        <taxon>rosids</taxon>
        <taxon>fabids</taxon>
        <taxon>Fagales</taxon>
        <taxon>Fagaceae</taxon>
        <taxon>Fagus</taxon>
    </lineage>
</organism>
<dbReference type="EMBL" id="OIVN01000202">
    <property type="protein sequence ID" value="SPC76144.1"/>
    <property type="molecule type" value="Genomic_DNA"/>
</dbReference>
<feature type="region of interest" description="Disordered" evidence="1">
    <location>
        <begin position="1"/>
        <end position="63"/>
    </location>
</feature>